<gene>
    <name evidence="1" type="ORF">F5050DRAFT_1699642</name>
</gene>
<feature type="non-terminal residue" evidence="1">
    <location>
        <position position="184"/>
    </location>
</feature>
<sequence length="184" mass="21305">MLVNTTIDKTNFHCTTSMLESPWNQALQFILAAHCAEIVDVCPDKLRFGLEPIDWQSVLKDKLYRMLLAITKAQPLFGSDETVPQIKSRLMKEHIRRKKKVAANSSRHNKVRLRAEKASIMAQKCRDRKDHDAGGMSEEEDATEEIRVGNRVQRRRYKKIRILYRRNPIVATINERVDALPHDA</sequence>
<name>A0ABQ8Q0K9_9AGAR</name>
<accession>A0ABQ8Q0K9</accession>
<dbReference type="EMBL" id="MU790884">
    <property type="protein sequence ID" value="KAJ3992211.1"/>
    <property type="molecule type" value="Genomic_DNA"/>
</dbReference>
<evidence type="ECO:0000313" key="2">
    <source>
        <dbReference type="Proteomes" id="UP001163828"/>
    </source>
</evidence>
<proteinExistence type="predicted"/>
<reference evidence="1" key="1">
    <citation type="submission" date="2022-08" db="EMBL/GenBank/DDBJ databases">
        <authorList>
            <consortium name="DOE Joint Genome Institute"/>
            <person name="Min B."/>
            <person name="Riley R."/>
            <person name="Sierra-Patev S."/>
            <person name="Naranjo-Ortiz M."/>
            <person name="Looney B."/>
            <person name="Konkel Z."/>
            <person name="Slot J.C."/>
            <person name="Sakamoto Y."/>
            <person name="Steenwyk J.L."/>
            <person name="Rokas A."/>
            <person name="Carro J."/>
            <person name="Camarero S."/>
            <person name="Ferreira P."/>
            <person name="Molpeceres G."/>
            <person name="Ruiz-Duenas F.J."/>
            <person name="Serrano A."/>
            <person name="Henrissat B."/>
            <person name="Drula E."/>
            <person name="Hughes K.W."/>
            <person name="Mata J.L."/>
            <person name="Ishikawa N.K."/>
            <person name="Vargas-Isla R."/>
            <person name="Ushijima S."/>
            <person name="Smith C.A."/>
            <person name="Ahrendt S."/>
            <person name="Andreopoulos W."/>
            <person name="He G."/>
            <person name="Labutti K."/>
            <person name="Lipzen A."/>
            <person name="Ng V."/>
            <person name="Sandor L."/>
            <person name="Barry K."/>
            <person name="Martinez A.T."/>
            <person name="Xiao Y."/>
            <person name="Gibbons J.G."/>
            <person name="Terashima K."/>
            <person name="Hibbett D.S."/>
            <person name="Grigoriev I.V."/>
        </authorList>
    </citation>
    <scope>NUCLEOTIDE SEQUENCE</scope>
    <source>
        <strain evidence="1">TFB10827</strain>
    </source>
</reference>
<comment type="caution">
    <text evidence="1">The sequence shown here is derived from an EMBL/GenBank/DDBJ whole genome shotgun (WGS) entry which is preliminary data.</text>
</comment>
<dbReference type="Proteomes" id="UP001163828">
    <property type="component" value="Unassembled WGS sequence"/>
</dbReference>
<organism evidence="1 2">
    <name type="scientific">Lentinula boryana</name>
    <dbReference type="NCBI Taxonomy" id="40481"/>
    <lineage>
        <taxon>Eukaryota</taxon>
        <taxon>Fungi</taxon>
        <taxon>Dikarya</taxon>
        <taxon>Basidiomycota</taxon>
        <taxon>Agaricomycotina</taxon>
        <taxon>Agaricomycetes</taxon>
        <taxon>Agaricomycetidae</taxon>
        <taxon>Agaricales</taxon>
        <taxon>Marasmiineae</taxon>
        <taxon>Omphalotaceae</taxon>
        <taxon>Lentinula</taxon>
    </lineage>
</organism>
<evidence type="ECO:0000313" key="1">
    <source>
        <dbReference type="EMBL" id="KAJ3992211.1"/>
    </source>
</evidence>
<keyword evidence="2" id="KW-1185">Reference proteome</keyword>
<protein>
    <submittedName>
        <fullName evidence="1">Uncharacterized protein</fullName>
    </submittedName>
</protein>